<accession>A0A179G9V3</accession>
<reference evidence="1 3" key="1">
    <citation type="submission" date="2016-01" db="EMBL/GenBank/DDBJ databases">
        <title>Biosynthesis of antibiotic leucinostatins and their inhibition on Phytophthora in bio-control Purpureocillium lilacinum.</title>
        <authorList>
            <person name="Wang G."/>
            <person name="Liu Z."/>
            <person name="Lin R."/>
            <person name="Li E."/>
            <person name="Mao Z."/>
            <person name="Ling J."/>
            <person name="Yin W."/>
            <person name="Xie B."/>
        </authorList>
    </citation>
    <scope>NUCLEOTIDE SEQUENCE [LARGE SCALE GENOMIC DNA]</scope>
    <source>
        <strain evidence="1">PLBJ-1</strain>
        <strain evidence="2">PLFJ-1</strain>
    </source>
</reference>
<dbReference type="Proteomes" id="UP000078340">
    <property type="component" value="Unassembled WGS sequence"/>
</dbReference>
<evidence type="ECO:0000313" key="1">
    <source>
        <dbReference type="EMBL" id="OAQ74597.1"/>
    </source>
</evidence>
<proteinExistence type="predicted"/>
<organism evidence="1 3">
    <name type="scientific">Purpureocillium lilacinum</name>
    <name type="common">Paecilomyces lilacinus</name>
    <dbReference type="NCBI Taxonomy" id="33203"/>
    <lineage>
        <taxon>Eukaryota</taxon>
        <taxon>Fungi</taxon>
        <taxon>Dikarya</taxon>
        <taxon>Ascomycota</taxon>
        <taxon>Pezizomycotina</taxon>
        <taxon>Sordariomycetes</taxon>
        <taxon>Hypocreomycetidae</taxon>
        <taxon>Hypocreales</taxon>
        <taxon>Ophiocordycipitaceae</taxon>
        <taxon>Purpureocillium</taxon>
    </lineage>
</organism>
<protein>
    <submittedName>
        <fullName evidence="1">Uncharacterized protein</fullName>
    </submittedName>
</protein>
<dbReference type="AlphaFoldDB" id="A0A179G9V3"/>
<dbReference type="EMBL" id="LSBH01000009">
    <property type="protein sequence ID" value="OAQ74597.1"/>
    <property type="molecule type" value="Genomic_DNA"/>
</dbReference>
<gene>
    <name evidence="1" type="ORF">VFPBJ_09892</name>
    <name evidence="2" type="ORF">VFPFJ_08506</name>
</gene>
<name>A0A179G9V3_PURLI</name>
<dbReference type="Proteomes" id="UP000078240">
    <property type="component" value="Unassembled WGS sequence"/>
</dbReference>
<evidence type="ECO:0000313" key="2">
    <source>
        <dbReference type="EMBL" id="OAQ82703.1"/>
    </source>
</evidence>
<sequence>MWSKSTNLEAKHGLLASGGVLDCTSFQVCADWLPAGVAEQSPPRPRRASALPAKLSFNIHFRQNMRSAVRRPGMSRVATPLERSKS</sequence>
<evidence type="ECO:0000313" key="3">
    <source>
        <dbReference type="Proteomes" id="UP000078240"/>
    </source>
</evidence>
<comment type="caution">
    <text evidence="1">The sequence shown here is derived from an EMBL/GenBank/DDBJ whole genome shotgun (WGS) entry which is preliminary data.</text>
</comment>
<dbReference type="EMBL" id="LSBI01000008">
    <property type="protein sequence ID" value="OAQ82703.1"/>
    <property type="molecule type" value="Genomic_DNA"/>
</dbReference>